<dbReference type="Pfam" id="PF07589">
    <property type="entry name" value="PEP-CTERM"/>
    <property type="match status" value="1"/>
</dbReference>
<evidence type="ECO:0000256" key="1">
    <source>
        <dbReference type="SAM" id="SignalP"/>
    </source>
</evidence>
<keyword evidence="1" id="KW-0732">Signal</keyword>
<dbReference type="NCBIfam" id="TIGR02595">
    <property type="entry name" value="PEP_CTERM"/>
    <property type="match status" value="1"/>
</dbReference>
<comment type="caution">
    <text evidence="3">The sequence shown here is derived from an EMBL/GenBank/DDBJ whole genome shotgun (WGS) entry which is preliminary data.</text>
</comment>
<feature type="signal peptide" evidence="1">
    <location>
        <begin position="1"/>
        <end position="23"/>
    </location>
</feature>
<feature type="domain" description="Ice-binding protein C-terminal" evidence="2">
    <location>
        <begin position="180"/>
        <end position="202"/>
    </location>
</feature>
<feature type="chain" id="PRO_5003900134" description="Ice-binding protein C-terminal domain-containing protein" evidence="1">
    <location>
        <begin position="24"/>
        <end position="222"/>
    </location>
</feature>
<dbReference type="Proteomes" id="UP000006322">
    <property type="component" value="Unassembled WGS sequence"/>
</dbReference>
<proteinExistence type="predicted"/>
<dbReference type="OrthoDB" id="6228933at2"/>
<accession>K6YJN1</accession>
<dbReference type="InterPro" id="IPR013424">
    <property type="entry name" value="Ice-binding_C"/>
</dbReference>
<dbReference type="AlphaFoldDB" id="K6YJN1"/>
<gene>
    <name evidence="3" type="ORF">GPLA_2028</name>
</gene>
<organism evidence="3 4">
    <name type="scientific">Paraglaciecola polaris LMG 21857</name>
    <dbReference type="NCBI Taxonomy" id="1129793"/>
    <lineage>
        <taxon>Bacteria</taxon>
        <taxon>Pseudomonadati</taxon>
        <taxon>Pseudomonadota</taxon>
        <taxon>Gammaproteobacteria</taxon>
        <taxon>Alteromonadales</taxon>
        <taxon>Alteromonadaceae</taxon>
        <taxon>Paraglaciecola</taxon>
    </lineage>
</organism>
<dbReference type="RefSeq" id="WP_007104718.1">
    <property type="nucleotide sequence ID" value="NZ_BAER01000045.1"/>
</dbReference>
<evidence type="ECO:0000259" key="2">
    <source>
        <dbReference type="Pfam" id="PF07589"/>
    </source>
</evidence>
<evidence type="ECO:0000313" key="4">
    <source>
        <dbReference type="Proteomes" id="UP000006322"/>
    </source>
</evidence>
<sequence>MNTTVKHIALATSLLLSSNHVMANLLTGGDFASTCSANDWDQFGNVAVTGMPNNCAATLSVNDTVDFEAELSQGLSLSSGVDYSLNVNFIVDTTLIDPTLDDEFSISLFNQDFDFVELFSMPILSMQSFTESLFIQASSLSSYVNQDWSLSFYMFDGFAIDDNQSSLSISFASLEEVATDVPEPSSLALLLLGCAGVLSRKKISQAFSSKTINSKATVEISQ</sequence>
<keyword evidence="4" id="KW-1185">Reference proteome</keyword>
<evidence type="ECO:0000313" key="3">
    <source>
        <dbReference type="EMBL" id="GAC32934.1"/>
    </source>
</evidence>
<name>K6YJN1_9ALTE</name>
<reference evidence="4" key="1">
    <citation type="journal article" date="2014" name="Environ. Microbiol.">
        <title>Comparative genomics of the marine bacterial genus Glaciecola reveals the high degree of genomic diversity and genomic characteristic for cold adaptation.</title>
        <authorList>
            <person name="Qin Q.L."/>
            <person name="Xie B.B."/>
            <person name="Yu Y."/>
            <person name="Shu Y.L."/>
            <person name="Rong J.C."/>
            <person name="Zhang Y.J."/>
            <person name="Zhao D.L."/>
            <person name="Chen X.L."/>
            <person name="Zhang X.Y."/>
            <person name="Chen B."/>
            <person name="Zhou B.C."/>
            <person name="Zhang Y.Z."/>
        </authorList>
    </citation>
    <scope>NUCLEOTIDE SEQUENCE [LARGE SCALE GENOMIC DNA]</scope>
    <source>
        <strain evidence="4">LMG 21857</strain>
    </source>
</reference>
<dbReference type="EMBL" id="BAER01000045">
    <property type="protein sequence ID" value="GAC32934.1"/>
    <property type="molecule type" value="Genomic_DNA"/>
</dbReference>
<protein>
    <recommendedName>
        <fullName evidence="2">Ice-binding protein C-terminal domain-containing protein</fullName>
    </recommendedName>
</protein>